<dbReference type="CDD" id="cd00085">
    <property type="entry name" value="HNHc"/>
    <property type="match status" value="1"/>
</dbReference>
<keyword evidence="2" id="KW-0378">Hydrolase</keyword>
<protein>
    <submittedName>
        <fullName evidence="2">HNH endonuclease</fullName>
    </submittedName>
</protein>
<name>A0A1C4Z2C3_9ACTN</name>
<dbReference type="InterPro" id="IPR003615">
    <property type="entry name" value="HNH_nuc"/>
</dbReference>
<keyword evidence="2" id="KW-0540">Nuclease</keyword>
<sequence>MAGNAGRPLNEFVYPVNENDPEEWGYDEPVLDTFRAVRPGGIADWHLGSSFRLMRAGDTIWVYAGVPYSRIVARGIATDDPRWSEDGNHWRIYIQWDTQTTRRLLSASTPPGILSSSPRTVRRLDMDEISRIQDWLDALQAPRPQVLPEARIRRLQQVLDRQGQPAFRAELMKAYRGRCAISGCEVSHVLQAAHIDPVAHGGRDHVSNGLLLRADLHNLFDKMLIWIDGRNHVRVDPKLRDTEYAEFDGVLLRRPIESASQPDKEALRRHRERALHGG</sequence>
<dbReference type="EMBL" id="FMCR01000005">
    <property type="protein sequence ID" value="SCF27110.1"/>
    <property type="molecule type" value="Genomic_DNA"/>
</dbReference>
<proteinExistence type="predicted"/>
<accession>A0A1C4Z2C3</accession>
<feature type="domain" description="HNH nuclease" evidence="1">
    <location>
        <begin position="179"/>
        <end position="228"/>
    </location>
</feature>
<evidence type="ECO:0000259" key="1">
    <source>
        <dbReference type="Pfam" id="PF13391"/>
    </source>
</evidence>
<gene>
    <name evidence="2" type="ORF">GA0070561_4838</name>
</gene>
<keyword evidence="2" id="KW-0255">Endonuclease</keyword>
<dbReference type="Gene3D" id="1.10.30.50">
    <property type="match status" value="1"/>
</dbReference>
<dbReference type="Pfam" id="PF13391">
    <property type="entry name" value="HNH_2"/>
    <property type="match status" value="1"/>
</dbReference>
<evidence type="ECO:0000313" key="3">
    <source>
        <dbReference type="Proteomes" id="UP000198864"/>
    </source>
</evidence>
<dbReference type="Proteomes" id="UP000198864">
    <property type="component" value="Unassembled WGS sequence"/>
</dbReference>
<organism evidence="2 3">
    <name type="scientific">Micromonospora saelicesensis</name>
    <dbReference type="NCBI Taxonomy" id="285676"/>
    <lineage>
        <taxon>Bacteria</taxon>
        <taxon>Bacillati</taxon>
        <taxon>Actinomycetota</taxon>
        <taxon>Actinomycetes</taxon>
        <taxon>Micromonosporales</taxon>
        <taxon>Micromonosporaceae</taxon>
        <taxon>Micromonospora</taxon>
    </lineage>
</organism>
<dbReference type="AlphaFoldDB" id="A0A1C4Z2C3"/>
<reference evidence="2 3" key="1">
    <citation type="submission" date="2016-06" db="EMBL/GenBank/DDBJ databases">
        <authorList>
            <person name="Kjaerup R.B."/>
            <person name="Dalgaard T.S."/>
            <person name="Juul-Madsen H.R."/>
        </authorList>
    </citation>
    <scope>NUCLEOTIDE SEQUENCE [LARGE SCALE GENOMIC DNA]</scope>
    <source>
        <strain evidence="2 3">DSM 44871</strain>
    </source>
</reference>
<dbReference type="GO" id="GO:0004519">
    <property type="term" value="F:endonuclease activity"/>
    <property type="evidence" value="ECO:0007669"/>
    <property type="project" value="UniProtKB-KW"/>
</dbReference>
<evidence type="ECO:0000313" key="2">
    <source>
        <dbReference type="EMBL" id="SCF27110.1"/>
    </source>
</evidence>